<evidence type="ECO:0000259" key="2">
    <source>
        <dbReference type="PROSITE" id="PS50885"/>
    </source>
</evidence>
<accession>A0A370H0L6</accession>
<dbReference type="InterPro" id="IPR003660">
    <property type="entry name" value="HAMP_dom"/>
</dbReference>
<keyword evidence="1" id="KW-0812">Transmembrane</keyword>
<dbReference type="PANTHER" id="PTHR32089:SF112">
    <property type="entry name" value="LYSOZYME-LIKE PROTEIN-RELATED"/>
    <property type="match status" value="1"/>
</dbReference>
<keyword evidence="4" id="KW-1185">Reference proteome</keyword>
<comment type="caution">
    <text evidence="3">The sequence shown here is derived from an EMBL/GenBank/DDBJ whole genome shotgun (WGS) entry which is preliminary data.</text>
</comment>
<feature type="non-terminal residue" evidence="3">
    <location>
        <position position="351"/>
    </location>
</feature>
<evidence type="ECO:0000256" key="1">
    <source>
        <dbReference type="SAM" id="Phobius"/>
    </source>
</evidence>
<feature type="transmembrane region" description="Helical" evidence="1">
    <location>
        <begin position="21"/>
        <end position="44"/>
    </location>
</feature>
<dbReference type="CDD" id="cd06225">
    <property type="entry name" value="HAMP"/>
    <property type="match status" value="1"/>
</dbReference>
<evidence type="ECO:0000313" key="4">
    <source>
        <dbReference type="Proteomes" id="UP000254925"/>
    </source>
</evidence>
<protein>
    <submittedName>
        <fullName evidence="3">HAMP domain-containing protein</fullName>
    </submittedName>
</protein>
<dbReference type="AlphaFoldDB" id="A0A370H0L6"/>
<feature type="domain" description="HAMP" evidence="2">
    <location>
        <begin position="225"/>
        <end position="277"/>
    </location>
</feature>
<dbReference type="Gene3D" id="6.10.340.10">
    <property type="match status" value="1"/>
</dbReference>
<evidence type="ECO:0000313" key="3">
    <source>
        <dbReference type="EMBL" id="RDI49486.1"/>
    </source>
</evidence>
<dbReference type="GO" id="GO:0016020">
    <property type="term" value="C:membrane"/>
    <property type="evidence" value="ECO:0007669"/>
    <property type="project" value="InterPro"/>
</dbReference>
<feature type="transmembrane region" description="Helical" evidence="1">
    <location>
        <begin position="201"/>
        <end position="222"/>
    </location>
</feature>
<organism evidence="3 4">
    <name type="scientific">Microvirga subterranea</name>
    <dbReference type="NCBI Taxonomy" id="186651"/>
    <lineage>
        <taxon>Bacteria</taxon>
        <taxon>Pseudomonadati</taxon>
        <taxon>Pseudomonadota</taxon>
        <taxon>Alphaproteobacteria</taxon>
        <taxon>Hyphomicrobiales</taxon>
        <taxon>Methylobacteriaceae</taxon>
        <taxon>Microvirga</taxon>
    </lineage>
</organism>
<dbReference type="InterPro" id="IPR024478">
    <property type="entry name" value="HlyB_4HB_MCP"/>
</dbReference>
<dbReference type="GO" id="GO:0007165">
    <property type="term" value="P:signal transduction"/>
    <property type="evidence" value="ECO:0007669"/>
    <property type="project" value="InterPro"/>
</dbReference>
<dbReference type="PROSITE" id="PS50885">
    <property type="entry name" value="HAMP"/>
    <property type="match status" value="1"/>
</dbReference>
<dbReference type="OrthoDB" id="3289104at2"/>
<gene>
    <name evidence="3" type="ORF">DES45_1342</name>
</gene>
<dbReference type="Pfam" id="PF12729">
    <property type="entry name" value="4HB_MCP_1"/>
    <property type="match status" value="1"/>
</dbReference>
<keyword evidence="1" id="KW-1133">Transmembrane helix</keyword>
<dbReference type="SUPFAM" id="SSF158472">
    <property type="entry name" value="HAMP domain-like"/>
    <property type="match status" value="1"/>
</dbReference>
<sequence>MGLRFDPLKPENKWLGDYMRIRAKIFALIGAISLVVVVISAVGINSLQVYNAALNDVKAASTRALYSERLNRLVTAVVMDARGVYAAADTKDAKTYADSLIASLKKIDELLKQWAPLVPEADKAVFERVVKDAEAFKMFRTETARLGTEVSVEAAAKQGFNEANRANRKAFQESIDALTKRGSEAADAIEAATQAMQNERMTLLICLALGGTLAALLIGGFVGHRQIARPLQLVTISIRKLAAGDYDLPQVKKTRDEIGEIWGAMSTFAAAMAEAEELRASQSDNERQQVLRRREEMQALAERFEGSVGHLVHQLSSSASELEGTARLMTGVADRARQQSVGVASAAEQTS</sequence>
<reference evidence="3 4" key="1">
    <citation type="submission" date="2018-07" db="EMBL/GenBank/DDBJ databases">
        <title>Genomic Encyclopedia of Type Strains, Phase IV (KMG-IV): sequencing the most valuable type-strain genomes for metagenomic binning, comparative biology and taxonomic classification.</title>
        <authorList>
            <person name="Goeker M."/>
        </authorList>
    </citation>
    <scope>NUCLEOTIDE SEQUENCE [LARGE SCALE GENOMIC DNA]</scope>
    <source>
        <strain evidence="3 4">DSM 14364</strain>
    </source>
</reference>
<dbReference type="EMBL" id="QQBB01000034">
    <property type="protein sequence ID" value="RDI49486.1"/>
    <property type="molecule type" value="Genomic_DNA"/>
</dbReference>
<name>A0A370H0L6_9HYPH</name>
<dbReference type="Pfam" id="PF00672">
    <property type="entry name" value="HAMP"/>
    <property type="match status" value="1"/>
</dbReference>
<proteinExistence type="predicted"/>
<dbReference type="Proteomes" id="UP000254925">
    <property type="component" value="Unassembled WGS sequence"/>
</dbReference>
<dbReference type="PANTHER" id="PTHR32089">
    <property type="entry name" value="METHYL-ACCEPTING CHEMOTAXIS PROTEIN MCPB"/>
    <property type="match status" value="1"/>
</dbReference>
<keyword evidence="1" id="KW-0472">Membrane</keyword>